<keyword evidence="2" id="KW-1185">Reference proteome</keyword>
<dbReference type="EMBL" id="JABMCE010000049">
    <property type="protein sequence ID" value="NUU12705.1"/>
    <property type="molecule type" value="Genomic_DNA"/>
</dbReference>
<proteinExistence type="predicted"/>
<accession>A0ABX2M3I1</accession>
<evidence type="ECO:0008006" key="3">
    <source>
        <dbReference type="Google" id="ProtNLM"/>
    </source>
</evidence>
<gene>
    <name evidence="1" type="ORF">HP507_02460</name>
</gene>
<protein>
    <recommendedName>
        <fullName evidence="3">CHAP domain-containing protein</fullName>
    </recommendedName>
</protein>
<sequence>MTLTRTTPTAVAAYATSLIGRSRDHLPVPWTDSAAVDDCARFASHCLWGGFPISWVDNFKTAGDGSYAAGSGDFHPWDVLLFDWEHNGVGNHVEFFVGHDADPRYVRTYGANGSDTKAAAYRRRPVSYILGRFRPRWTEPAAPSSAAPHTNGTRRSKHMYTFVPIGKTMFVVSLVTGKRVGIKNPYHLELLKRARDNDGSDTMLAAELDIVKNTYLRRIA</sequence>
<dbReference type="RefSeq" id="WP_175350273.1">
    <property type="nucleotide sequence ID" value="NZ_BAAAWQ010000001.1"/>
</dbReference>
<name>A0ABX2M3I1_9MICO</name>
<organism evidence="1 2">
    <name type="scientific">Curtobacterium pusillum</name>
    <dbReference type="NCBI Taxonomy" id="69373"/>
    <lineage>
        <taxon>Bacteria</taxon>
        <taxon>Bacillati</taxon>
        <taxon>Actinomycetota</taxon>
        <taxon>Actinomycetes</taxon>
        <taxon>Micrococcales</taxon>
        <taxon>Microbacteriaceae</taxon>
        <taxon>Curtobacterium</taxon>
    </lineage>
</organism>
<evidence type="ECO:0000313" key="1">
    <source>
        <dbReference type="EMBL" id="NUU12705.1"/>
    </source>
</evidence>
<reference evidence="1 2" key="1">
    <citation type="submission" date="2020-05" db="EMBL/GenBank/DDBJ databases">
        <title>Genome Sequencing of Type Strains.</title>
        <authorList>
            <person name="Lemaire J.F."/>
            <person name="Inderbitzin P."/>
            <person name="Gregorio O.A."/>
            <person name="Collins S.B."/>
            <person name="Wespe N."/>
            <person name="Knight-Connoni V."/>
        </authorList>
    </citation>
    <scope>NUCLEOTIDE SEQUENCE [LARGE SCALE GENOMIC DNA]</scope>
    <source>
        <strain evidence="1 2">ATCC 19096</strain>
    </source>
</reference>
<evidence type="ECO:0000313" key="2">
    <source>
        <dbReference type="Proteomes" id="UP000573001"/>
    </source>
</evidence>
<dbReference type="Proteomes" id="UP000573001">
    <property type="component" value="Unassembled WGS sequence"/>
</dbReference>
<comment type="caution">
    <text evidence="1">The sequence shown here is derived from an EMBL/GenBank/DDBJ whole genome shotgun (WGS) entry which is preliminary data.</text>
</comment>